<dbReference type="OrthoDB" id="2520703at2759"/>
<organism evidence="1 2">
    <name type="scientific">Paraphaeosphaeria sporulosa</name>
    <dbReference type="NCBI Taxonomy" id="1460663"/>
    <lineage>
        <taxon>Eukaryota</taxon>
        <taxon>Fungi</taxon>
        <taxon>Dikarya</taxon>
        <taxon>Ascomycota</taxon>
        <taxon>Pezizomycotina</taxon>
        <taxon>Dothideomycetes</taxon>
        <taxon>Pleosporomycetidae</taxon>
        <taxon>Pleosporales</taxon>
        <taxon>Massarineae</taxon>
        <taxon>Didymosphaeriaceae</taxon>
        <taxon>Paraphaeosphaeria</taxon>
    </lineage>
</organism>
<evidence type="ECO:0000313" key="1">
    <source>
        <dbReference type="EMBL" id="OAG04591.1"/>
    </source>
</evidence>
<reference evidence="1 2" key="1">
    <citation type="submission" date="2016-05" db="EMBL/GenBank/DDBJ databases">
        <title>Comparative analysis of secretome profiles of manganese(II)-oxidizing ascomycete fungi.</title>
        <authorList>
            <consortium name="DOE Joint Genome Institute"/>
            <person name="Zeiner C.A."/>
            <person name="Purvine S.O."/>
            <person name="Zink E.M."/>
            <person name="Wu S."/>
            <person name="Pasa-Tolic L."/>
            <person name="Chaput D.L."/>
            <person name="Haridas S."/>
            <person name="Grigoriev I.V."/>
            <person name="Santelli C.M."/>
            <person name="Hansel C.M."/>
        </authorList>
    </citation>
    <scope>NUCLEOTIDE SEQUENCE [LARGE SCALE GENOMIC DNA]</scope>
    <source>
        <strain evidence="1 2">AP3s5-JAC2a</strain>
    </source>
</reference>
<name>A0A177CBM0_9PLEO</name>
<dbReference type="Proteomes" id="UP000077069">
    <property type="component" value="Unassembled WGS sequence"/>
</dbReference>
<accession>A0A177CBM0</accession>
<evidence type="ECO:0000313" key="2">
    <source>
        <dbReference type="Proteomes" id="UP000077069"/>
    </source>
</evidence>
<dbReference type="STRING" id="1460663.A0A177CBM0"/>
<proteinExistence type="predicted"/>
<dbReference type="GeneID" id="28762111"/>
<dbReference type="EMBL" id="KV441553">
    <property type="protein sequence ID" value="OAG04591.1"/>
    <property type="molecule type" value="Genomic_DNA"/>
</dbReference>
<dbReference type="RefSeq" id="XP_018034956.1">
    <property type="nucleotide sequence ID" value="XM_018178625.1"/>
</dbReference>
<gene>
    <name evidence="1" type="ORF">CC84DRAFT_1165021</name>
</gene>
<sequence>MAPDFPSLPSELLLLILEYIHTLPNATPSLASLCLTSQRIRSLAEPFLYASYSNANQIDKPHIFPLSLISRPDLADHVREINIRVEGGVNPMPEDTFRHLRKAIDELDVPESLLDYWKKLLASIGIFRAAACAELSLLLASRKVQNISLQLSSLHEFSLISHILFETPNWPGRFDQVHSVSVVSLPGTFDLHLYSLAYMFSMPSLRRFEITGCHERSLGRSLGWNSKGDLQMDLGWWRRVQDSGVESIIIRKGGVPHYAVNVLLNCCKALKCLHVEVDLPWSEWALFQFFRLEDALCRHAKSLEYLAISQDQDNRKRQEEPGFRHSGILSFLPKLCKLKSAVAPLRALTAIPEVGSIEIVHSEDGSTGEFFDDAEIRKYLPPFPGKISICNEEVHYGATTHLLELA</sequence>
<protein>
    <submittedName>
        <fullName evidence="1">Uncharacterized protein</fullName>
    </submittedName>
</protein>
<keyword evidence="2" id="KW-1185">Reference proteome</keyword>
<dbReference type="AlphaFoldDB" id="A0A177CBM0"/>
<dbReference type="InParanoid" id="A0A177CBM0"/>